<name>A0AAJ0GM65_9PEZI</name>
<evidence type="ECO:0000313" key="3">
    <source>
        <dbReference type="Proteomes" id="UP001273166"/>
    </source>
</evidence>
<reference evidence="2" key="1">
    <citation type="journal article" date="2023" name="Mol. Phylogenet. Evol.">
        <title>Genome-scale phylogeny and comparative genomics of the fungal order Sordariales.</title>
        <authorList>
            <person name="Hensen N."/>
            <person name="Bonometti L."/>
            <person name="Westerberg I."/>
            <person name="Brannstrom I.O."/>
            <person name="Guillou S."/>
            <person name="Cros-Aarteil S."/>
            <person name="Calhoun S."/>
            <person name="Haridas S."/>
            <person name="Kuo A."/>
            <person name="Mondo S."/>
            <person name="Pangilinan J."/>
            <person name="Riley R."/>
            <person name="LaButti K."/>
            <person name="Andreopoulos B."/>
            <person name="Lipzen A."/>
            <person name="Chen C."/>
            <person name="Yan M."/>
            <person name="Daum C."/>
            <person name="Ng V."/>
            <person name="Clum A."/>
            <person name="Steindorff A."/>
            <person name="Ohm R.A."/>
            <person name="Martin F."/>
            <person name="Silar P."/>
            <person name="Natvig D.O."/>
            <person name="Lalanne C."/>
            <person name="Gautier V."/>
            <person name="Ament-Velasquez S.L."/>
            <person name="Kruys A."/>
            <person name="Hutchinson M.I."/>
            <person name="Powell A.J."/>
            <person name="Barry K."/>
            <person name="Miller A.N."/>
            <person name="Grigoriev I.V."/>
            <person name="Debuchy R."/>
            <person name="Gladieux P."/>
            <person name="Hiltunen Thoren M."/>
            <person name="Johannesson H."/>
        </authorList>
    </citation>
    <scope>NUCLEOTIDE SEQUENCE</scope>
    <source>
        <strain evidence="2">CBS 333.67</strain>
    </source>
</reference>
<dbReference type="AlphaFoldDB" id="A0AAJ0GM65"/>
<feature type="compositionally biased region" description="Low complexity" evidence="1">
    <location>
        <begin position="422"/>
        <end position="444"/>
    </location>
</feature>
<evidence type="ECO:0000313" key="2">
    <source>
        <dbReference type="EMBL" id="KAK3302516.1"/>
    </source>
</evidence>
<feature type="region of interest" description="Disordered" evidence="1">
    <location>
        <begin position="63"/>
        <end position="134"/>
    </location>
</feature>
<protein>
    <submittedName>
        <fullName evidence="2">Uncharacterized protein</fullName>
    </submittedName>
</protein>
<accession>A0AAJ0GM65</accession>
<feature type="compositionally biased region" description="Basic and acidic residues" evidence="1">
    <location>
        <begin position="226"/>
        <end position="240"/>
    </location>
</feature>
<feature type="compositionally biased region" description="Polar residues" evidence="1">
    <location>
        <begin position="123"/>
        <end position="134"/>
    </location>
</feature>
<feature type="compositionally biased region" description="Pro residues" evidence="1">
    <location>
        <begin position="208"/>
        <end position="218"/>
    </location>
</feature>
<gene>
    <name evidence="2" type="ORF">B0T15DRAFT_308280</name>
</gene>
<evidence type="ECO:0000256" key="1">
    <source>
        <dbReference type="SAM" id="MobiDB-lite"/>
    </source>
</evidence>
<dbReference type="RefSeq" id="XP_062718296.1">
    <property type="nucleotide sequence ID" value="XM_062863893.1"/>
</dbReference>
<feature type="compositionally biased region" description="Basic and acidic residues" evidence="1">
    <location>
        <begin position="408"/>
        <end position="420"/>
    </location>
</feature>
<feature type="region of interest" description="Disordered" evidence="1">
    <location>
        <begin position="204"/>
        <end position="524"/>
    </location>
</feature>
<comment type="caution">
    <text evidence="2">The sequence shown here is derived from an EMBL/GenBank/DDBJ whole genome shotgun (WGS) entry which is preliminary data.</text>
</comment>
<feature type="compositionally biased region" description="Basic residues" evidence="1">
    <location>
        <begin position="497"/>
        <end position="515"/>
    </location>
</feature>
<feature type="compositionally biased region" description="Low complexity" evidence="1">
    <location>
        <begin position="369"/>
        <end position="386"/>
    </location>
</feature>
<dbReference type="PRINTS" id="PR01217">
    <property type="entry name" value="PRICHEXTENSN"/>
</dbReference>
<feature type="compositionally biased region" description="Basic and acidic residues" evidence="1">
    <location>
        <begin position="315"/>
        <end position="332"/>
    </location>
</feature>
<proteinExistence type="predicted"/>
<sequence length="538" mass="59974">MAPPPYSAGVHFGKGVAQRAESESCSGWDCLSDATQAGILLVAVSSVAVLGYLYWRFKIKPNRQHGGNNGARTSTHGQWEVTRRSPNTLSITLYREPRPPSNEEAGTTDSRAPARARRKKGNNKSTQTEENQLDQTTEQAGIACVPQIHLLPPPPVLPPPPPAPIFWTAATPSAIPPPPPFGHPVPWPPAPPPVTQYAVPIGSGPATAPYPPDVPPPYFNHAASRNFERYGPKQRNDETTRPAWTPQPNPWSRPPRVNQERMRQAAPLARDQRQRRRWFSWGGQPRVPGHARTLSNSSSFTIARIRSPSPPPRPDSPKTDGRARGHTRESPSKRARQSSVNHHRAEDHARTPRQNQPPVRKQHSHRCGSSASQSEISYSSSYINSSDEAVCNPIGLPEPRHKANQQPSRERRSCRDDRGPAPRRAPSDSISLSPLPRQRSLSARPRFRRVEPSPDIQFPTPERRRAQVSFERSSTGNPGRTFTPPPPPPPRDSSARRPSRTRRAPSGSRRRSQARRQREPTPSLFEVFRLIRHALRDD</sequence>
<keyword evidence="3" id="KW-1185">Reference proteome</keyword>
<reference evidence="2" key="2">
    <citation type="submission" date="2023-06" db="EMBL/GenBank/DDBJ databases">
        <authorList>
            <consortium name="Lawrence Berkeley National Laboratory"/>
            <person name="Mondo S.J."/>
            <person name="Hensen N."/>
            <person name="Bonometti L."/>
            <person name="Westerberg I."/>
            <person name="Brannstrom I.O."/>
            <person name="Guillou S."/>
            <person name="Cros-Aarteil S."/>
            <person name="Calhoun S."/>
            <person name="Haridas S."/>
            <person name="Kuo A."/>
            <person name="Pangilinan J."/>
            <person name="Riley R."/>
            <person name="Labutti K."/>
            <person name="Andreopoulos B."/>
            <person name="Lipzen A."/>
            <person name="Chen C."/>
            <person name="Yanf M."/>
            <person name="Daum C."/>
            <person name="Ng V."/>
            <person name="Clum A."/>
            <person name="Steindorff A."/>
            <person name="Ohm R."/>
            <person name="Martin F."/>
            <person name="Silar P."/>
            <person name="Natvig D."/>
            <person name="Lalanne C."/>
            <person name="Gautier V."/>
            <person name="Ament-Velasquez S.L."/>
            <person name="Kruys A."/>
            <person name="Hutchinson M.I."/>
            <person name="Powell A.J."/>
            <person name="Barry K."/>
            <person name="Miller A.N."/>
            <person name="Grigoriev I.V."/>
            <person name="Debuchy R."/>
            <person name="Gladieux P."/>
            <person name="Thoren M.H."/>
            <person name="Johannesson H."/>
        </authorList>
    </citation>
    <scope>NUCLEOTIDE SEQUENCE</scope>
    <source>
        <strain evidence="2">CBS 333.67</strain>
    </source>
</reference>
<organism evidence="2 3">
    <name type="scientific">Chaetomium strumarium</name>
    <dbReference type="NCBI Taxonomy" id="1170767"/>
    <lineage>
        <taxon>Eukaryota</taxon>
        <taxon>Fungi</taxon>
        <taxon>Dikarya</taxon>
        <taxon>Ascomycota</taxon>
        <taxon>Pezizomycotina</taxon>
        <taxon>Sordariomycetes</taxon>
        <taxon>Sordariomycetidae</taxon>
        <taxon>Sordariales</taxon>
        <taxon>Chaetomiaceae</taxon>
        <taxon>Chaetomium</taxon>
    </lineage>
</organism>
<dbReference type="EMBL" id="JAUDZG010000007">
    <property type="protein sequence ID" value="KAK3302516.1"/>
    <property type="molecule type" value="Genomic_DNA"/>
</dbReference>
<dbReference type="Proteomes" id="UP001273166">
    <property type="component" value="Unassembled WGS sequence"/>
</dbReference>
<dbReference type="GeneID" id="87882722"/>